<dbReference type="InterPro" id="IPR036188">
    <property type="entry name" value="FAD/NAD-bd_sf"/>
</dbReference>
<protein>
    <submittedName>
        <fullName evidence="7">NAD(FAD)-utilizing dehydrogenases</fullName>
    </submittedName>
</protein>
<dbReference type="InterPro" id="IPR055178">
    <property type="entry name" value="RsdA/BaiN/AoA(So)-like_dom"/>
</dbReference>
<sequence>MSNSKRETIDKTYDLIVVGSGAAGMMAAIVAARNGKSVLLLEKLSKIASKLKATGGGRCNLTNTLDNEIFMSHFGRDGRFMTPALNALNHKQLISFFKEIGVDTHAPDGHRVFPVTHNSSTIISAMLQEMQNLGVEVLCSQKVESLEHDGSKIKGVRTDNNTLFLASNVVLATGGKGYPTLGAEGDGYELSKAVGHKVTDVFPAMMPLKVKEKWVANCRADTIAKVAMHVDMKKYKKLQAKGDLIFTKDGIRGPVVLDFSREITPLLSKFDEVPLLANFTKGMNEEEIRLHFKKLLEKDPHQTVLELMKTLLPEALSLELCRSAEANPTLGLTKLSGQVRDKLISLLAWTPLTVNGHDGFKMAMITRGGISLKEIDPNTMQSKKLKGLYFCGEVMNLDGPCGGYNLQWSFSSGCLAGKLQ</sequence>
<dbReference type="InterPro" id="IPR057661">
    <property type="entry name" value="RsdA/BaiN/AoA(So)_Rossmann"/>
</dbReference>
<dbReference type="PRINTS" id="PR00411">
    <property type="entry name" value="PNDRDTASEI"/>
</dbReference>
<comment type="cofactor">
    <cofactor evidence="1">
        <name>FAD</name>
        <dbReference type="ChEBI" id="CHEBI:57692"/>
    </cofactor>
</comment>
<dbReference type="Gene3D" id="1.10.8.260">
    <property type="entry name" value="HI0933 insert domain-like"/>
    <property type="match status" value="1"/>
</dbReference>
<dbReference type="NCBIfam" id="TIGR00275">
    <property type="entry name" value="aminoacetone oxidase family FAD-binding enzyme"/>
    <property type="match status" value="1"/>
</dbReference>
<dbReference type="Gene3D" id="2.40.30.10">
    <property type="entry name" value="Translation factors"/>
    <property type="match status" value="1"/>
</dbReference>
<keyword evidence="2" id="KW-0285">Flavoprotein</keyword>
<dbReference type="SUPFAM" id="SSF160996">
    <property type="entry name" value="HI0933 insert domain-like"/>
    <property type="match status" value="1"/>
</dbReference>
<name>A0A1W1EBN0_9ZZZZ</name>
<keyword evidence="4" id="KW-0812">Transmembrane</keyword>
<feature type="transmembrane region" description="Helical" evidence="4">
    <location>
        <begin position="12"/>
        <end position="32"/>
    </location>
</feature>
<evidence type="ECO:0000256" key="1">
    <source>
        <dbReference type="ARBA" id="ARBA00001974"/>
    </source>
</evidence>
<evidence type="ECO:0000313" key="7">
    <source>
        <dbReference type="EMBL" id="SFZ97434.1"/>
    </source>
</evidence>
<keyword evidence="4" id="KW-0472">Membrane</keyword>
<evidence type="ECO:0000256" key="2">
    <source>
        <dbReference type="ARBA" id="ARBA00022630"/>
    </source>
</evidence>
<dbReference type="PANTHER" id="PTHR42887">
    <property type="entry name" value="OS12G0638800 PROTEIN"/>
    <property type="match status" value="1"/>
</dbReference>
<dbReference type="InterPro" id="IPR023166">
    <property type="entry name" value="BaiN-like_dom_sf"/>
</dbReference>
<dbReference type="Pfam" id="PF22780">
    <property type="entry name" value="HI0933_like_1st"/>
    <property type="match status" value="1"/>
</dbReference>
<dbReference type="PANTHER" id="PTHR42887:SF2">
    <property type="entry name" value="OS12G0638800 PROTEIN"/>
    <property type="match status" value="1"/>
</dbReference>
<dbReference type="AlphaFoldDB" id="A0A1W1EBN0"/>
<organism evidence="7">
    <name type="scientific">hydrothermal vent metagenome</name>
    <dbReference type="NCBI Taxonomy" id="652676"/>
    <lineage>
        <taxon>unclassified sequences</taxon>
        <taxon>metagenomes</taxon>
        <taxon>ecological metagenomes</taxon>
    </lineage>
</organism>
<dbReference type="SUPFAM" id="SSF51905">
    <property type="entry name" value="FAD/NAD(P)-binding domain"/>
    <property type="match status" value="1"/>
</dbReference>
<gene>
    <name evidence="7" type="ORF">MNB_SV-5-1753</name>
</gene>
<accession>A0A1W1EBN0</accession>
<feature type="domain" description="RsdA/BaiN/AoA(So)-like Rossmann fold-like" evidence="5">
    <location>
        <begin position="14"/>
        <end position="418"/>
    </location>
</feature>
<keyword evidence="4" id="KW-1133">Transmembrane helix</keyword>
<dbReference type="Gene3D" id="3.50.50.60">
    <property type="entry name" value="FAD/NAD(P)-binding domain"/>
    <property type="match status" value="1"/>
</dbReference>
<evidence type="ECO:0000259" key="5">
    <source>
        <dbReference type="Pfam" id="PF03486"/>
    </source>
</evidence>
<dbReference type="PRINTS" id="PR00368">
    <property type="entry name" value="FADPNR"/>
</dbReference>
<dbReference type="Pfam" id="PF03486">
    <property type="entry name" value="HI0933_like"/>
    <property type="match status" value="1"/>
</dbReference>
<dbReference type="EMBL" id="FPKX01000005">
    <property type="protein sequence ID" value="SFZ97434.1"/>
    <property type="molecule type" value="Genomic_DNA"/>
</dbReference>
<dbReference type="InterPro" id="IPR004792">
    <property type="entry name" value="BaiN-like"/>
</dbReference>
<evidence type="ECO:0000256" key="3">
    <source>
        <dbReference type="ARBA" id="ARBA00022827"/>
    </source>
</evidence>
<feature type="domain" description="RsdA/BaiN/AoA(So)-like insert" evidence="6">
    <location>
        <begin position="203"/>
        <end position="364"/>
    </location>
</feature>
<evidence type="ECO:0000256" key="4">
    <source>
        <dbReference type="SAM" id="Phobius"/>
    </source>
</evidence>
<proteinExistence type="predicted"/>
<evidence type="ECO:0000259" key="6">
    <source>
        <dbReference type="Pfam" id="PF22780"/>
    </source>
</evidence>
<reference evidence="7" key="1">
    <citation type="submission" date="2016-10" db="EMBL/GenBank/DDBJ databases">
        <authorList>
            <person name="de Groot N.N."/>
        </authorList>
    </citation>
    <scope>NUCLEOTIDE SEQUENCE</scope>
</reference>
<keyword evidence="3" id="KW-0274">FAD</keyword>